<sequence length="315" mass="34634">MVKLATAREIRTYGPRLGRSRAEYINAGLYLFATVVLIGGFTATGFSWEPRSGLVLILLALALITAVNVHDLVAHLAGIDYRLKLMEYDVQLGLVEFAVPLVQIAGSIVFFLGILFVFNQAETKHGNSGREKHALNMLIAGPLLWVIGSIHNSCQIYERADSHVQILQQCVHIPFLVGSLLFLVSSLLNSFDQSGSSHTALKLLGRRWIWLGLSGSICLFVGGLMNVVKVFNFVQITGLRLEKLRGGAQDRLLEEREGYLPLVAEEERIRKMESDQASNRAKTRSHLDSKEGAGAAESVMGTSQTPYKDVLLGQS</sequence>
<dbReference type="STRING" id="109376.A0A0D3DD64"/>
<keyword evidence="2" id="KW-0472">Membrane</keyword>
<dbReference type="GeneID" id="106305232"/>
<evidence type="ECO:0000256" key="2">
    <source>
        <dbReference type="SAM" id="Phobius"/>
    </source>
</evidence>
<evidence type="ECO:0000256" key="1">
    <source>
        <dbReference type="SAM" id="MobiDB-lite"/>
    </source>
</evidence>
<dbReference type="Proteomes" id="UP000032141">
    <property type="component" value="Chromosome C7"/>
</dbReference>
<reference evidence="3" key="2">
    <citation type="submission" date="2015-03" db="UniProtKB">
        <authorList>
            <consortium name="EnsemblPlants"/>
        </authorList>
    </citation>
    <scope>IDENTIFICATION</scope>
</reference>
<feature type="transmembrane region" description="Helical" evidence="2">
    <location>
        <begin position="133"/>
        <end position="154"/>
    </location>
</feature>
<dbReference type="PANTHER" id="PTHR34967">
    <property type="entry name" value="OS02G0257200 PROTEIN"/>
    <property type="match status" value="1"/>
</dbReference>
<dbReference type="EnsemblPlants" id="Bo7g097150.1">
    <property type="protein sequence ID" value="Bo7g097150.1"/>
    <property type="gene ID" value="Bo7g097150"/>
</dbReference>
<keyword evidence="2" id="KW-1133">Transmembrane helix</keyword>
<evidence type="ECO:0000313" key="4">
    <source>
        <dbReference type="Proteomes" id="UP000032141"/>
    </source>
</evidence>
<keyword evidence="2" id="KW-0812">Transmembrane</keyword>
<dbReference type="RefSeq" id="XP_013597064.1">
    <property type="nucleotide sequence ID" value="XM_013741610.1"/>
</dbReference>
<keyword evidence="4" id="KW-1185">Reference proteome</keyword>
<name>A0A0D3DD64_BRAOL</name>
<dbReference type="Gramene" id="Bo7g097150.1">
    <property type="protein sequence ID" value="Bo7g097150.1"/>
    <property type="gene ID" value="Bo7g097150"/>
</dbReference>
<dbReference type="OMA" id="RECRLYG"/>
<dbReference type="PANTHER" id="PTHR34967:SF1">
    <property type="entry name" value="OS02G0257200 PROTEIN"/>
    <property type="match status" value="1"/>
</dbReference>
<accession>A0A0D3DD64</accession>
<dbReference type="AlphaFoldDB" id="A0A0D3DD64"/>
<protein>
    <submittedName>
        <fullName evidence="3">Uncharacterized protein</fullName>
    </submittedName>
</protein>
<feature type="transmembrane region" description="Helical" evidence="2">
    <location>
        <begin position="54"/>
        <end position="73"/>
    </location>
</feature>
<proteinExistence type="predicted"/>
<dbReference type="eggNOG" id="ENOG502QVAI">
    <property type="taxonomic scope" value="Eukaryota"/>
</dbReference>
<organism evidence="3 4">
    <name type="scientific">Brassica oleracea var. oleracea</name>
    <dbReference type="NCBI Taxonomy" id="109376"/>
    <lineage>
        <taxon>Eukaryota</taxon>
        <taxon>Viridiplantae</taxon>
        <taxon>Streptophyta</taxon>
        <taxon>Embryophyta</taxon>
        <taxon>Tracheophyta</taxon>
        <taxon>Spermatophyta</taxon>
        <taxon>Magnoliopsida</taxon>
        <taxon>eudicotyledons</taxon>
        <taxon>Gunneridae</taxon>
        <taxon>Pentapetalae</taxon>
        <taxon>rosids</taxon>
        <taxon>malvids</taxon>
        <taxon>Brassicales</taxon>
        <taxon>Brassicaceae</taxon>
        <taxon>Brassiceae</taxon>
        <taxon>Brassica</taxon>
    </lineage>
</organism>
<dbReference type="OrthoDB" id="1689175at2759"/>
<feature type="transmembrane region" description="Helical" evidence="2">
    <location>
        <begin position="166"/>
        <end position="188"/>
    </location>
</feature>
<feature type="transmembrane region" description="Helical" evidence="2">
    <location>
        <begin position="94"/>
        <end position="118"/>
    </location>
</feature>
<reference evidence="3 4" key="1">
    <citation type="journal article" date="2014" name="Genome Biol.">
        <title>Transcriptome and methylome profiling reveals relics of genome dominance in the mesopolyploid Brassica oleracea.</title>
        <authorList>
            <person name="Parkin I.A."/>
            <person name="Koh C."/>
            <person name="Tang H."/>
            <person name="Robinson S.J."/>
            <person name="Kagale S."/>
            <person name="Clarke W.E."/>
            <person name="Town C.D."/>
            <person name="Nixon J."/>
            <person name="Krishnakumar V."/>
            <person name="Bidwell S.L."/>
            <person name="Denoeud F."/>
            <person name="Belcram H."/>
            <person name="Links M.G."/>
            <person name="Just J."/>
            <person name="Clarke C."/>
            <person name="Bender T."/>
            <person name="Huebert T."/>
            <person name="Mason A.S."/>
            <person name="Pires J.C."/>
            <person name="Barker G."/>
            <person name="Moore J."/>
            <person name="Walley P.G."/>
            <person name="Manoli S."/>
            <person name="Batley J."/>
            <person name="Edwards D."/>
            <person name="Nelson M.N."/>
            <person name="Wang X."/>
            <person name="Paterson A.H."/>
            <person name="King G."/>
            <person name="Bancroft I."/>
            <person name="Chalhoub B."/>
            <person name="Sharpe A.G."/>
        </authorList>
    </citation>
    <scope>NUCLEOTIDE SEQUENCE</scope>
    <source>
        <strain evidence="3 4">cv. TO1000</strain>
    </source>
</reference>
<dbReference type="KEGG" id="boe:106305232"/>
<feature type="region of interest" description="Disordered" evidence="1">
    <location>
        <begin position="271"/>
        <end position="315"/>
    </location>
</feature>
<feature type="transmembrane region" description="Helical" evidence="2">
    <location>
        <begin position="208"/>
        <end position="231"/>
    </location>
</feature>
<feature type="transmembrane region" description="Helical" evidence="2">
    <location>
        <begin position="29"/>
        <end position="48"/>
    </location>
</feature>
<evidence type="ECO:0000313" key="3">
    <source>
        <dbReference type="EnsemblPlants" id="Bo7g097150.1"/>
    </source>
</evidence>
<dbReference type="HOGENOM" id="CLU_080848_0_0_1"/>